<dbReference type="EMBL" id="RCBY01000069">
    <property type="protein sequence ID" value="RQH42994.1"/>
    <property type="molecule type" value="Genomic_DNA"/>
</dbReference>
<comment type="caution">
    <text evidence="2">The sequence shown here is derived from an EMBL/GenBank/DDBJ whole genome shotgun (WGS) entry which is preliminary data.</text>
</comment>
<keyword evidence="3" id="KW-1185">Reference proteome</keyword>
<feature type="domain" description="CobN/magnesium chelatase" evidence="1">
    <location>
        <begin position="140"/>
        <end position="492"/>
    </location>
</feature>
<dbReference type="PANTHER" id="PTHR44119">
    <property type="entry name" value="MAGNESIUM-CHELATASE SUBUNIT CHLH, CHLOROPLASTIC"/>
    <property type="match status" value="1"/>
</dbReference>
<dbReference type="CDD" id="cd10150">
    <property type="entry name" value="CobN_like"/>
    <property type="match status" value="1"/>
</dbReference>
<dbReference type="GO" id="GO:0009236">
    <property type="term" value="P:cobalamin biosynthetic process"/>
    <property type="evidence" value="ECO:0007669"/>
    <property type="project" value="InterPro"/>
</dbReference>
<gene>
    <name evidence="2" type="primary">cobN</name>
    <name evidence="2" type="ORF">D5R40_13970</name>
</gene>
<dbReference type="InterPro" id="IPR003672">
    <property type="entry name" value="CobN/Mg_chltase"/>
</dbReference>
<evidence type="ECO:0000313" key="2">
    <source>
        <dbReference type="EMBL" id="RQH42994.1"/>
    </source>
</evidence>
<dbReference type="NCBIfam" id="TIGR02257">
    <property type="entry name" value="cobalto_cobN"/>
    <property type="match status" value="1"/>
</dbReference>
<reference evidence="2 3" key="1">
    <citation type="journal article" date="2018" name="ACS Chem. Biol.">
        <title>Ketoreductase domain dysfunction expands chemodiversity: malyngamide biosynthesis in the cyanobacterium Okeania hirsuta.</title>
        <authorList>
            <person name="Moss N.A."/>
            <person name="Leao T."/>
            <person name="Rankin M."/>
            <person name="McCullough T.M."/>
            <person name="Qu P."/>
            <person name="Korobeynikov A."/>
            <person name="Smith J.L."/>
            <person name="Gerwick L."/>
            <person name="Gerwick W.H."/>
        </authorList>
    </citation>
    <scope>NUCLEOTIDE SEQUENCE [LARGE SCALE GENOMIC DNA]</scope>
    <source>
        <strain evidence="2 3">PAB10Feb10-1</strain>
    </source>
</reference>
<evidence type="ECO:0000313" key="3">
    <source>
        <dbReference type="Proteomes" id="UP000269154"/>
    </source>
</evidence>
<accession>A0A3N6P4B1</accession>
<dbReference type="Pfam" id="PF02514">
    <property type="entry name" value="CobN-Mg_chel"/>
    <property type="match status" value="3"/>
</dbReference>
<dbReference type="RefSeq" id="WP_124145665.1">
    <property type="nucleotide sequence ID" value="NZ_CAWOKI010000107.1"/>
</dbReference>
<dbReference type="GO" id="GO:0051116">
    <property type="term" value="F:cobaltochelatase activity"/>
    <property type="evidence" value="ECO:0007669"/>
    <property type="project" value="InterPro"/>
</dbReference>
<protein>
    <submittedName>
        <fullName evidence="2">Cobaltochelatase subunit CobN</fullName>
    </submittedName>
</protein>
<evidence type="ECO:0000259" key="1">
    <source>
        <dbReference type="Pfam" id="PF02514"/>
    </source>
</evidence>
<dbReference type="InterPro" id="IPR011953">
    <property type="entry name" value="Cobalto_CobN"/>
</dbReference>
<feature type="domain" description="CobN/magnesium chelatase" evidence="1">
    <location>
        <begin position="852"/>
        <end position="1429"/>
    </location>
</feature>
<sequence>MHRIAATPGGWNPQAEGVIFIEQTPAPIIFLTAADTDIQTLAAAVNKLPFDFPQLRVANLLHLQQQLTIDTYADDILSKAKVIIVRLLGGRSYWSYGLEVLLEAIEKEGAKLIVIPGDNRPDPDLISHSNVSISLVNQFWQYLIEGGVDNFVNGLKFIANICLGKDYDFALPIPVSRVGIYPWQKEEQTTKAKIGILFYRAHYLSGNVAPIDALCQALIEKNLEPVPVFVSSPRDVEVQGEILEYFQPENAEAIQLLLNTTSFAVSVVNNQDFALEKSPNPPLLRQGKNLDIPVLQVIFSGGNFEQWESQFQGLSPRDVAMNIALPEVDGNIISRAISFKAVQTWNSDLETDVISYFPVQDRIEFVSELAANWIKLRQTPASQRRIALILANYPNRDGRLANGVGLDTPASCVEILQALQQAGYYLENIPATGDELIKCLTSGVKNDLESRELRPVFQSLSLAEFETYFASLPQVVQEKIIQRWGNINDRDFVMANTYFATDVQINSTKIPPSLEKDVSSNFSEFQKDNQKKENDENFATDVQINSTKIPPSLEKYISSNFSEFQKDSEVKEIDNFPIPGIQLGNIFVGIQPSRGYDIDPSLNYHAPDLEPTPNYLAFYYWLREKFQIDAIIHVGKHGNLEWLPGKSVGLSQECFPEIALGALPHFYPFIVNDPGEGSQAKRRSQAVIIDHLTPPMTRAELYGPLQQLETLIDEYYEAQNLDPSRLSVIRDRIINLIETEGLDKDLSFLGNNLDSSSSSFPSREKFSIEVEVLNQDLSFLPKDLDFSESSFQSRDKFFIEVEALNQNLSFFPQDLDSLSPSSKNRDKFFIELESLNQDFCFLLKDLDSPQLPLKKREKIEKDENTRFSELITNADGYLCELKEAQIRDGLHIFGQCPQERQLRDLIIAITRHPSTTRLGLTRALAEDLNLDFDPLTDDFSTIIDENLIMDGKVCRTVGDAVELLEQKAANLVENLINQNQINSPFQQTNKELEWIRQKLLPSLQKTDQEIINLLIGLDGKYIPSGSSGAPTRGRPDVLPTGRNFYSVDIRAIPTETAWRVGQLAAENLIERYTQENGEYPQTLGLSVWGTSTMRTGGDDIAEALALLGVKPVWDRPSRRVIDFEILPVSILGRPRVDVTLRISGFFRDAFPNIIDLFDQAVIAVANLDEPETENPLAAQVKKEVKYWQELGLTETQAKARSHYRIFGSKPGAYGAGLQGLIESQNWQDDQDLARAYINWSGYAYTGINNSYNQEARAINSPEAFSQRLKEMQIVLHNQDNREHDLLDSDDYYQFQGGMTVAVRALTGKNPHTYFGDNSMAENPKVRQLKEQIARVYRSRVVNPKWIAGVMRHGYKGAFEMAATIDYLFAYDATAKCVEDFMYQGVAETYIFDENVQSFIQGKNPWALRDMAERLLEANQRGLWQSANQKILDKLQAIALEAEGIIENLEFRI</sequence>
<dbReference type="Proteomes" id="UP000269154">
    <property type="component" value="Unassembled WGS sequence"/>
</dbReference>
<organism evidence="2 3">
    <name type="scientific">Okeania hirsuta</name>
    <dbReference type="NCBI Taxonomy" id="1458930"/>
    <lineage>
        <taxon>Bacteria</taxon>
        <taxon>Bacillati</taxon>
        <taxon>Cyanobacteriota</taxon>
        <taxon>Cyanophyceae</taxon>
        <taxon>Oscillatoriophycideae</taxon>
        <taxon>Oscillatoriales</taxon>
        <taxon>Microcoleaceae</taxon>
        <taxon>Okeania</taxon>
    </lineage>
</organism>
<dbReference type="OrthoDB" id="9757976at2"/>
<feature type="domain" description="CobN/magnesium chelatase" evidence="1">
    <location>
        <begin position="547"/>
        <end position="755"/>
    </location>
</feature>
<name>A0A3N6P4B1_9CYAN</name>
<proteinExistence type="predicted"/>
<dbReference type="PANTHER" id="PTHR44119:SF4">
    <property type="entry name" value="AEROBIC COBALTOCHELATASE SUBUNIT COBN"/>
    <property type="match status" value="1"/>
</dbReference>